<keyword evidence="3" id="KW-0067">ATP-binding</keyword>
<evidence type="ECO:0000256" key="2">
    <source>
        <dbReference type="ARBA" id="ARBA00022741"/>
    </source>
</evidence>
<dbReference type="PANTHER" id="PTHR10890:SF26">
    <property type="entry name" value="CYSTEINE--TRNA LIGASE 1, CYTOPLASMIC-RELATED"/>
    <property type="match status" value="1"/>
</dbReference>
<dbReference type="GO" id="GO:0006423">
    <property type="term" value="P:cysteinyl-tRNA aminoacylation"/>
    <property type="evidence" value="ECO:0007669"/>
    <property type="project" value="TreeGrafter"/>
</dbReference>
<proteinExistence type="predicted"/>
<organism evidence="5 6">
    <name type="scientific">Brassica oleracea var. oleracea</name>
    <dbReference type="NCBI Taxonomy" id="109376"/>
    <lineage>
        <taxon>Eukaryota</taxon>
        <taxon>Viridiplantae</taxon>
        <taxon>Streptophyta</taxon>
        <taxon>Embryophyta</taxon>
        <taxon>Tracheophyta</taxon>
        <taxon>Spermatophyta</taxon>
        <taxon>Magnoliopsida</taxon>
        <taxon>eudicotyledons</taxon>
        <taxon>Gunneridae</taxon>
        <taxon>Pentapetalae</taxon>
        <taxon>rosids</taxon>
        <taxon>malvids</taxon>
        <taxon>Brassicales</taxon>
        <taxon>Brassicaceae</taxon>
        <taxon>Brassiceae</taxon>
        <taxon>Brassica</taxon>
    </lineage>
</organism>
<keyword evidence="1" id="KW-0436">Ligase</keyword>
<dbReference type="Gramene" id="Bo4g024200.1">
    <property type="protein sequence ID" value="Bo4g024200.1"/>
    <property type="gene ID" value="Bo4g024200"/>
</dbReference>
<dbReference type="AlphaFoldDB" id="A0A0D3BPZ2"/>
<dbReference type="InterPro" id="IPR014729">
    <property type="entry name" value="Rossmann-like_a/b/a_fold"/>
</dbReference>
<feature type="domain" description="tRNA synthetases class I catalytic" evidence="4">
    <location>
        <begin position="175"/>
        <end position="259"/>
    </location>
</feature>
<reference evidence="5" key="2">
    <citation type="submission" date="2015-03" db="UniProtKB">
        <authorList>
            <consortium name="EnsemblPlants"/>
        </authorList>
    </citation>
    <scope>IDENTIFICATION</scope>
</reference>
<name>A0A0D3BPZ2_BRAOL</name>
<keyword evidence="2" id="KW-0547">Nucleotide-binding</keyword>
<dbReference type="Pfam" id="PF01406">
    <property type="entry name" value="tRNA-synt_1e"/>
    <property type="match status" value="1"/>
</dbReference>
<dbReference type="InterPro" id="IPR024909">
    <property type="entry name" value="Cys-tRNA/MSH_ligase"/>
</dbReference>
<dbReference type="HOGENOM" id="CLU_1024327_0_0_1"/>
<dbReference type="InterPro" id="IPR032678">
    <property type="entry name" value="tRNA-synt_1_cat_dom"/>
</dbReference>
<dbReference type="PANTHER" id="PTHR10890">
    <property type="entry name" value="CYSTEINYL-TRNA SYNTHETASE"/>
    <property type="match status" value="1"/>
</dbReference>
<evidence type="ECO:0000256" key="1">
    <source>
        <dbReference type="ARBA" id="ARBA00022598"/>
    </source>
</evidence>
<dbReference type="Proteomes" id="UP000032141">
    <property type="component" value="Chromosome C4"/>
</dbReference>
<dbReference type="Gene3D" id="3.40.50.620">
    <property type="entry name" value="HUPs"/>
    <property type="match status" value="1"/>
</dbReference>
<dbReference type="STRING" id="109376.A0A0D3BPZ2"/>
<accession>A0A0D3BPZ2</accession>
<dbReference type="GO" id="GO:0004817">
    <property type="term" value="F:cysteine-tRNA ligase activity"/>
    <property type="evidence" value="ECO:0007669"/>
    <property type="project" value="TreeGrafter"/>
</dbReference>
<protein>
    <recommendedName>
        <fullName evidence="4">tRNA synthetases class I catalytic domain-containing protein</fullName>
    </recommendedName>
</protein>
<evidence type="ECO:0000313" key="6">
    <source>
        <dbReference type="Proteomes" id="UP000032141"/>
    </source>
</evidence>
<reference evidence="5 6" key="1">
    <citation type="journal article" date="2014" name="Genome Biol.">
        <title>Transcriptome and methylome profiling reveals relics of genome dominance in the mesopolyploid Brassica oleracea.</title>
        <authorList>
            <person name="Parkin I.A."/>
            <person name="Koh C."/>
            <person name="Tang H."/>
            <person name="Robinson S.J."/>
            <person name="Kagale S."/>
            <person name="Clarke W.E."/>
            <person name="Town C.D."/>
            <person name="Nixon J."/>
            <person name="Krishnakumar V."/>
            <person name="Bidwell S.L."/>
            <person name="Denoeud F."/>
            <person name="Belcram H."/>
            <person name="Links M.G."/>
            <person name="Just J."/>
            <person name="Clarke C."/>
            <person name="Bender T."/>
            <person name="Huebert T."/>
            <person name="Mason A.S."/>
            <person name="Pires J.C."/>
            <person name="Barker G."/>
            <person name="Moore J."/>
            <person name="Walley P.G."/>
            <person name="Manoli S."/>
            <person name="Batley J."/>
            <person name="Edwards D."/>
            <person name="Nelson M.N."/>
            <person name="Wang X."/>
            <person name="Paterson A.H."/>
            <person name="King G."/>
            <person name="Bancroft I."/>
            <person name="Chalhoub B."/>
            <person name="Sharpe A.G."/>
        </authorList>
    </citation>
    <scope>NUCLEOTIDE SEQUENCE</scope>
    <source>
        <strain evidence="5 6">cv. TO1000</strain>
    </source>
</reference>
<dbReference type="InterPro" id="IPR004158">
    <property type="entry name" value="DUF247_pln"/>
</dbReference>
<dbReference type="Pfam" id="PF03140">
    <property type="entry name" value="DUF247"/>
    <property type="match status" value="1"/>
</dbReference>
<dbReference type="EnsemblPlants" id="Bo4g024200.1">
    <property type="protein sequence ID" value="Bo4g024200.1"/>
    <property type="gene ID" value="Bo4g024200"/>
</dbReference>
<dbReference type="SUPFAM" id="SSF52374">
    <property type="entry name" value="Nucleotidylyl transferase"/>
    <property type="match status" value="1"/>
</dbReference>
<keyword evidence="6" id="KW-1185">Reference proteome</keyword>
<dbReference type="GO" id="GO:0005737">
    <property type="term" value="C:cytoplasm"/>
    <property type="evidence" value="ECO:0007669"/>
    <property type="project" value="TreeGrafter"/>
</dbReference>
<sequence>MDLEQGIKLTSFTDNEPPKMILDKKNEIGSKWSEDSRGPWDAPYQIATLGEVEESQKKKAIEDPIMENVTGTDNVGKWSEEYCCIYRVPNWLRRVNPEAYTPQMLLLGPLQHSKKAEALELSKTDLRRRSMRKVIFFLSSLMMKKGWFDLASARHSMGTLRINSTLLDLKDHSAASTLQVTDQEEYLVDMGALNCLLPTDQPRLSEHMDDIIKMIEKIIENDCGYVMEGGDVFFSVDKSLDYGKLSGQRMEHTRASERESLDYGLGMKNFLW</sequence>
<evidence type="ECO:0000313" key="5">
    <source>
        <dbReference type="EnsemblPlants" id="Bo4g024200.1"/>
    </source>
</evidence>
<evidence type="ECO:0000256" key="3">
    <source>
        <dbReference type="ARBA" id="ARBA00022840"/>
    </source>
</evidence>
<dbReference type="GO" id="GO:0005524">
    <property type="term" value="F:ATP binding"/>
    <property type="evidence" value="ECO:0007669"/>
    <property type="project" value="UniProtKB-KW"/>
</dbReference>
<evidence type="ECO:0000259" key="4">
    <source>
        <dbReference type="Pfam" id="PF01406"/>
    </source>
</evidence>
<dbReference type="eggNOG" id="KOG2007">
    <property type="taxonomic scope" value="Eukaryota"/>
</dbReference>